<dbReference type="PIRSF" id="PIRSF000441">
    <property type="entry name" value="CysE"/>
    <property type="match status" value="1"/>
</dbReference>
<evidence type="ECO:0000256" key="7">
    <source>
        <dbReference type="ARBA" id="ARBA00022605"/>
    </source>
</evidence>
<keyword evidence="6" id="KW-0963">Cytoplasm</keyword>
<dbReference type="AlphaFoldDB" id="A0A285D8K2"/>
<dbReference type="FunFam" id="1.10.3130.10:FF:000002">
    <property type="entry name" value="Serine acetyltransferase"/>
    <property type="match status" value="1"/>
</dbReference>
<comment type="subcellular location">
    <subcellularLocation>
        <location evidence="1">Cytoplasm</location>
    </subcellularLocation>
</comment>
<dbReference type="FunFam" id="2.160.10.10:FF:000007">
    <property type="entry name" value="Serine acetyltransferase"/>
    <property type="match status" value="1"/>
</dbReference>
<evidence type="ECO:0000256" key="12">
    <source>
        <dbReference type="ARBA" id="ARBA00049486"/>
    </source>
</evidence>
<dbReference type="Proteomes" id="UP000219546">
    <property type="component" value="Unassembled WGS sequence"/>
</dbReference>
<comment type="function">
    <text evidence="13">Catalyzes the acetylation of serine by acetyl-CoA to produce O-acetylserine (OAS).</text>
</comment>
<reference evidence="15 16" key="1">
    <citation type="submission" date="2017-08" db="EMBL/GenBank/DDBJ databases">
        <authorList>
            <person name="de Groot N.N."/>
        </authorList>
    </citation>
    <scope>NUCLEOTIDE SEQUENCE [LARGE SCALE GENOMIC DNA]</scope>
    <source>
        <strain evidence="15 16">JC228</strain>
    </source>
</reference>
<evidence type="ECO:0000256" key="10">
    <source>
        <dbReference type="ARBA" id="ARBA00023192"/>
    </source>
</evidence>
<evidence type="ECO:0000256" key="9">
    <source>
        <dbReference type="ARBA" id="ARBA00022737"/>
    </source>
</evidence>
<keyword evidence="10" id="KW-0198">Cysteine biosynthesis</keyword>
<dbReference type="InterPro" id="IPR045304">
    <property type="entry name" value="LbH_SAT"/>
</dbReference>
<organism evidence="15 16">
    <name type="scientific">Bacillus oleivorans</name>
    <dbReference type="NCBI Taxonomy" id="1448271"/>
    <lineage>
        <taxon>Bacteria</taxon>
        <taxon>Bacillati</taxon>
        <taxon>Bacillota</taxon>
        <taxon>Bacilli</taxon>
        <taxon>Bacillales</taxon>
        <taxon>Bacillaceae</taxon>
        <taxon>Bacillus</taxon>
    </lineage>
</organism>
<evidence type="ECO:0000313" key="16">
    <source>
        <dbReference type="Proteomes" id="UP000219546"/>
    </source>
</evidence>
<dbReference type="InterPro" id="IPR042122">
    <property type="entry name" value="Ser_AcTrfase_N_sf"/>
</dbReference>
<dbReference type="InterPro" id="IPR005881">
    <property type="entry name" value="Ser_O-AcTrfase"/>
</dbReference>
<dbReference type="UniPathway" id="UPA00136">
    <property type="reaction ID" value="UER00199"/>
</dbReference>
<dbReference type="RefSeq" id="WP_097160727.1">
    <property type="nucleotide sequence ID" value="NZ_JBEPMQ010000018.1"/>
</dbReference>
<dbReference type="GO" id="GO:0009001">
    <property type="term" value="F:serine O-acetyltransferase activity"/>
    <property type="evidence" value="ECO:0007669"/>
    <property type="project" value="UniProtKB-EC"/>
</dbReference>
<evidence type="ECO:0000256" key="5">
    <source>
        <dbReference type="ARBA" id="ARBA00018522"/>
    </source>
</evidence>
<dbReference type="EMBL" id="OAOP01000014">
    <property type="protein sequence ID" value="SNX75666.1"/>
    <property type="molecule type" value="Genomic_DNA"/>
</dbReference>
<dbReference type="GO" id="GO:0006535">
    <property type="term" value="P:cysteine biosynthetic process from serine"/>
    <property type="evidence" value="ECO:0007669"/>
    <property type="project" value="InterPro"/>
</dbReference>
<dbReference type="InterPro" id="IPR011004">
    <property type="entry name" value="Trimer_LpxA-like_sf"/>
</dbReference>
<dbReference type="SUPFAM" id="SSF51161">
    <property type="entry name" value="Trimeric LpxA-like enzymes"/>
    <property type="match status" value="1"/>
</dbReference>
<dbReference type="InterPro" id="IPR001451">
    <property type="entry name" value="Hexapep"/>
</dbReference>
<dbReference type="PANTHER" id="PTHR42811">
    <property type="entry name" value="SERINE ACETYLTRANSFERASE"/>
    <property type="match status" value="1"/>
</dbReference>
<dbReference type="GO" id="GO:0005737">
    <property type="term" value="C:cytoplasm"/>
    <property type="evidence" value="ECO:0007669"/>
    <property type="project" value="UniProtKB-SubCell"/>
</dbReference>
<dbReference type="NCBIfam" id="TIGR01172">
    <property type="entry name" value="cysE"/>
    <property type="match status" value="1"/>
</dbReference>
<protein>
    <recommendedName>
        <fullName evidence="5 14">Serine acetyltransferase</fullName>
        <ecNumber evidence="4 14">2.3.1.30</ecNumber>
    </recommendedName>
</protein>
<keyword evidence="9" id="KW-0677">Repeat</keyword>
<dbReference type="Pfam" id="PF00132">
    <property type="entry name" value="Hexapep"/>
    <property type="match status" value="1"/>
</dbReference>
<dbReference type="PROSITE" id="PS00101">
    <property type="entry name" value="HEXAPEP_TRANSFERASES"/>
    <property type="match status" value="1"/>
</dbReference>
<evidence type="ECO:0000256" key="13">
    <source>
        <dbReference type="ARBA" id="ARBA00053848"/>
    </source>
</evidence>
<dbReference type="CDD" id="cd03354">
    <property type="entry name" value="LbH_SAT"/>
    <property type="match status" value="1"/>
</dbReference>
<comment type="pathway">
    <text evidence="2">Amino-acid biosynthesis; L-cysteine biosynthesis; L-cysteine from L-serine: step 1/2.</text>
</comment>
<evidence type="ECO:0000256" key="2">
    <source>
        <dbReference type="ARBA" id="ARBA00004876"/>
    </source>
</evidence>
<dbReference type="Gene3D" id="2.160.10.10">
    <property type="entry name" value="Hexapeptide repeat proteins"/>
    <property type="match status" value="1"/>
</dbReference>
<evidence type="ECO:0000256" key="8">
    <source>
        <dbReference type="ARBA" id="ARBA00022679"/>
    </source>
</evidence>
<comment type="similarity">
    <text evidence="3 14">Belongs to the transferase hexapeptide repeat family.</text>
</comment>
<dbReference type="NCBIfam" id="NF041874">
    <property type="entry name" value="EPS_EpsC"/>
    <property type="match status" value="1"/>
</dbReference>
<evidence type="ECO:0000256" key="4">
    <source>
        <dbReference type="ARBA" id="ARBA00013266"/>
    </source>
</evidence>
<dbReference type="InterPro" id="IPR018357">
    <property type="entry name" value="Hexapep_transf_CS"/>
</dbReference>
<name>A0A285D8K2_9BACI</name>
<evidence type="ECO:0000313" key="15">
    <source>
        <dbReference type="EMBL" id="SNX75666.1"/>
    </source>
</evidence>
<dbReference type="InterPro" id="IPR053376">
    <property type="entry name" value="Serine_acetyltransferase"/>
</dbReference>
<evidence type="ECO:0000256" key="1">
    <source>
        <dbReference type="ARBA" id="ARBA00004496"/>
    </source>
</evidence>
<dbReference type="EC" id="2.3.1.30" evidence="4 14"/>
<sequence length="223" mass="24582">MFKRLKEDIEVVFDQDPAARNTIEVILTYSGLHAIWAHRIAHAFYKRRFFFIARSISQISRFFTGIEIHPGAKIGRRFFIDHGMGVVIGETCEIGDNVTVFQGVTLGGTGKEKGKRHPTIKDNALIATGAKVLGSIVIGENAKIGAGSVVLKDVPPNSTVVGIPGKVVIQDGVRIQKDLNHRDLPDPITDRIKQLEEELAQLREELAAIKKEGSERSNVHSNI</sequence>
<accession>A0A285D8K2</accession>
<keyword evidence="11 14" id="KW-0012">Acyltransferase</keyword>
<evidence type="ECO:0000256" key="11">
    <source>
        <dbReference type="ARBA" id="ARBA00023315"/>
    </source>
</evidence>
<dbReference type="OrthoDB" id="9801456at2"/>
<comment type="catalytic activity">
    <reaction evidence="12 14">
        <text>L-serine + acetyl-CoA = O-acetyl-L-serine + CoA</text>
        <dbReference type="Rhea" id="RHEA:24560"/>
        <dbReference type="ChEBI" id="CHEBI:33384"/>
        <dbReference type="ChEBI" id="CHEBI:57287"/>
        <dbReference type="ChEBI" id="CHEBI:57288"/>
        <dbReference type="ChEBI" id="CHEBI:58340"/>
        <dbReference type="EC" id="2.3.1.30"/>
    </reaction>
</comment>
<keyword evidence="7" id="KW-0028">Amino-acid biosynthesis</keyword>
<gene>
    <name evidence="15" type="ORF">SAMN05877753_11477</name>
</gene>
<keyword evidence="8 14" id="KW-0808">Transferase</keyword>
<evidence type="ECO:0000256" key="14">
    <source>
        <dbReference type="PIRNR" id="PIRNR000441"/>
    </source>
</evidence>
<evidence type="ECO:0000256" key="6">
    <source>
        <dbReference type="ARBA" id="ARBA00022490"/>
    </source>
</evidence>
<proteinExistence type="inferred from homology"/>
<dbReference type="Gene3D" id="1.10.3130.10">
    <property type="entry name" value="serine acetyltransferase, domain 1"/>
    <property type="match status" value="1"/>
</dbReference>
<keyword evidence="16" id="KW-1185">Reference proteome</keyword>
<evidence type="ECO:0000256" key="3">
    <source>
        <dbReference type="ARBA" id="ARBA00007274"/>
    </source>
</evidence>